<accession>A0ABS8PIS0</accession>
<gene>
    <name evidence="7" type="ORF">LQ327_32910</name>
</gene>
<feature type="transmembrane region" description="Helical" evidence="5">
    <location>
        <begin position="126"/>
        <end position="146"/>
    </location>
</feature>
<reference evidence="7 8" key="1">
    <citation type="submission" date="2021-11" db="EMBL/GenBank/DDBJ databases">
        <title>Draft genome sequence of Actinomycetospora sp. SF1 isolated from the rhizosphere soil.</title>
        <authorList>
            <person name="Duangmal K."/>
            <person name="Chantavorakit T."/>
        </authorList>
    </citation>
    <scope>NUCLEOTIDE SEQUENCE [LARGE SCALE GENOMIC DNA]</scope>
    <source>
        <strain evidence="7 8">TBRC 5722</strain>
    </source>
</reference>
<organism evidence="7 8">
    <name type="scientific">Actinomycetospora endophytica</name>
    <dbReference type="NCBI Taxonomy" id="2291215"/>
    <lineage>
        <taxon>Bacteria</taxon>
        <taxon>Bacillati</taxon>
        <taxon>Actinomycetota</taxon>
        <taxon>Actinomycetes</taxon>
        <taxon>Pseudonocardiales</taxon>
        <taxon>Pseudonocardiaceae</taxon>
        <taxon>Actinomycetospora</taxon>
    </lineage>
</organism>
<evidence type="ECO:0000259" key="6">
    <source>
        <dbReference type="Pfam" id="PF06271"/>
    </source>
</evidence>
<evidence type="ECO:0000256" key="4">
    <source>
        <dbReference type="ARBA" id="ARBA00023136"/>
    </source>
</evidence>
<dbReference type="PANTHER" id="PTHR38480">
    <property type="entry name" value="SLR0254 PROTEIN"/>
    <property type="match status" value="1"/>
</dbReference>
<comment type="subcellular location">
    <subcellularLocation>
        <location evidence="1">Membrane</location>
        <topology evidence="1">Multi-pass membrane protein</topology>
    </subcellularLocation>
</comment>
<dbReference type="RefSeq" id="WP_230740886.1">
    <property type="nucleotide sequence ID" value="NZ_JAJNDB010000011.1"/>
</dbReference>
<feature type="domain" description="RDD" evidence="6">
    <location>
        <begin position="19"/>
        <end position="159"/>
    </location>
</feature>
<evidence type="ECO:0000256" key="1">
    <source>
        <dbReference type="ARBA" id="ARBA00004141"/>
    </source>
</evidence>
<evidence type="ECO:0000313" key="8">
    <source>
        <dbReference type="Proteomes" id="UP001199469"/>
    </source>
</evidence>
<evidence type="ECO:0000313" key="7">
    <source>
        <dbReference type="EMBL" id="MCD2198182.1"/>
    </source>
</evidence>
<keyword evidence="2 5" id="KW-0812">Transmembrane</keyword>
<keyword evidence="4 5" id="KW-0472">Membrane</keyword>
<dbReference type="Proteomes" id="UP001199469">
    <property type="component" value="Unassembled WGS sequence"/>
</dbReference>
<proteinExistence type="predicted"/>
<feature type="transmembrane region" description="Helical" evidence="5">
    <location>
        <begin position="29"/>
        <end position="52"/>
    </location>
</feature>
<sequence>MVDTSSGAVLELGATRVSVRRIVQYPLDLFLAGLVLAVIGLVGDAVAPGAGFEQLHGGFAETPRLVAHGGGWPSLIAVIATVAVWLIAFVAVPSRDGRTLGMRLLGLRIRRVDGGVPSTGQYLGRALLLVVDTFMAGLLGLIVMLCSRRRQRVGDHAAGTVVVRA</sequence>
<feature type="transmembrane region" description="Helical" evidence="5">
    <location>
        <begin position="72"/>
        <end position="92"/>
    </location>
</feature>
<comment type="caution">
    <text evidence="7">The sequence shown here is derived from an EMBL/GenBank/DDBJ whole genome shotgun (WGS) entry which is preliminary data.</text>
</comment>
<keyword evidence="3 5" id="KW-1133">Transmembrane helix</keyword>
<dbReference type="EMBL" id="JAJNDB010000011">
    <property type="protein sequence ID" value="MCD2198182.1"/>
    <property type="molecule type" value="Genomic_DNA"/>
</dbReference>
<dbReference type="InterPro" id="IPR010432">
    <property type="entry name" value="RDD"/>
</dbReference>
<evidence type="ECO:0000256" key="3">
    <source>
        <dbReference type="ARBA" id="ARBA00022989"/>
    </source>
</evidence>
<evidence type="ECO:0000256" key="5">
    <source>
        <dbReference type="SAM" id="Phobius"/>
    </source>
</evidence>
<evidence type="ECO:0000256" key="2">
    <source>
        <dbReference type="ARBA" id="ARBA00022692"/>
    </source>
</evidence>
<keyword evidence="8" id="KW-1185">Reference proteome</keyword>
<dbReference type="Pfam" id="PF06271">
    <property type="entry name" value="RDD"/>
    <property type="match status" value="1"/>
</dbReference>
<name>A0ABS8PIS0_9PSEU</name>
<protein>
    <submittedName>
        <fullName evidence="7">RDD family protein</fullName>
    </submittedName>
</protein>
<dbReference type="PANTHER" id="PTHR38480:SF1">
    <property type="entry name" value="SLR0254 PROTEIN"/>
    <property type="match status" value="1"/>
</dbReference>